<dbReference type="InterPro" id="IPR006108">
    <property type="entry name" value="3HC_DH_C"/>
</dbReference>
<gene>
    <name evidence="8" type="ORF">J2S35_001329</name>
</gene>
<feature type="region of interest" description="Disordered" evidence="5">
    <location>
        <begin position="1"/>
        <end position="38"/>
    </location>
</feature>
<dbReference type="EC" id="1.1.1.157" evidence="8"/>
<dbReference type="PANTHER" id="PTHR48075">
    <property type="entry name" value="3-HYDROXYACYL-COA DEHYDROGENASE FAMILY PROTEIN"/>
    <property type="match status" value="1"/>
</dbReference>
<dbReference type="InterPro" id="IPR036291">
    <property type="entry name" value="NAD(P)-bd_dom_sf"/>
</dbReference>
<feature type="domain" description="3-hydroxyacyl-CoA dehydrogenase C-terminal" evidence="6">
    <location>
        <begin position="219"/>
        <end position="314"/>
    </location>
</feature>
<dbReference type="Pfam" id="PF02737">
    <property type="entry name" value="3HCDH_N"/>
    <property type="match status" value="1"/>
</dbReference>
<dbReference type="Gene3D" id="3.40.50.720">
    <property type="entry name" value="NAD(P)-binding Rossmann-like Domain"/>
    <property type="match status" value="1"/>
</dbReference>
<dbReference type="InterPro" id="IPR006176">
    <property type="entry name" value="3-OHacyl-CoA_DH_NAD-bd"/>
</dbReference>
<sequence length="314" mass="32319">MTEQETGSQAGPGSAGPESAQPVALAGSGPQAGGGVPSRVGVLGGGRMGAGIAHAFLVKGARVSVVERDDDAAEAARGRVLAAIEASHTRGLLAGDPSEAASRLSVGADAALFGGCELVIEAVPEDIKLKTDSLRRIEDAVGEGAWIGTNTSSLSVTDLAEALRRPERLIGLHFFNPVPASTLVEVVVAGRTAPELTEAARAWVEGLGKTAVVVRDAPGFASSRLGVAIALEAMRMVEEGVASAEDIDAAMVLGYKHPVGPLKTTDIVGLDVRLGIAEYLAQTLGERFEPPAILREKVARGELGRKSGKGFYDW</sequence>
<comment type="similarity">
    <text evidence="2">Belongs to the 3-hydroxyacyl-CoA dehydrogenase family.</text>
</comment>
<dbReference type="PIRSF" id="PIRSF000105">
    <property type="entry name" value="HCDH"/>
    <property type="match status" value="1"/>
</dbReference>
<organism evidence="8 9">
    <name type="scientific">Falsarthrobacter nasiphocae</name>
    <dbReference type="NCBI Taxonomy" id="189863"/>
    <lineage>
        <taxon>Bacteria</taxon>
        <taxon>Bacillati</taxon>
        <taxon>Actinomycetota</taxon>
        <taxon>Actinomycetes</taxon>
        <taxon>Micrococcales</taxon>
        <taxon>Micrococcaceae</taxon>
        <taxon>Falsarthrobacter</taxon>
    </lineage>
</organism>
<comment type="caution">
    <text evidence="8">The sequence shown here is derived from an EMBL/GenBank/DDBJ whole genome shotgun (WGS) entry which is preliminary data.</text>
</comment>
<dbReference type="InterPro" id="IPR008927">
    <property type="entry name" value="6-PGluconate_DH-like_C_sf"/>
</dbReference>
<dbReference type="Proteomes" id="UP001247307">
    <property type="component" value="Unassembled WGS sequence"/>
</dbReference>
<evidence type="ECO:0000256" key="1">
    <source>
        <dbReference type="ARBA" id="ARBA00005086"/>
    </source>
</evidence>
<evidence type="ECO:0000256" key="4">
    <source>
        <dbReference type="PIRSR" id="PIRSR000105-1"/>
    </source>
</evidence>
<feature type="site" description="Important for catalytic activity" evidence="4">
    <location>
        <position position="173"/>
    </location>
</feature>
<dbReference type="PANTHER" id="PTHR48075:SF5">
    <property type="entry name" value="3-HYDROXYBUTYRYL-COA DEHYDROGENASE"/>
    <property type="match status" value="1"/>
</dbReference>
<dbReference type="EMBL" id="JAVDUI010000001">
    <property type="protein sequence ID" value="MDR6892389.1"/>
    <property type="molecule type" value="Genomic_DNA"/>
</dbReference>
<dbReference type="GO" id="GO:0006631">
    <property type="term" value="P:fatty acid metabolic process"/>
    <property type="evidence" value="ECO:0007669"/>
    <property type="project" value="InterPro"/>
</dbReference>
<dbReference type="SUPFAM" id="SSF51735">
    <property type="entry name" value="NAD(P)-binding Rossmann-fold domains"/>
    <property type="match status" value="1"/>
</dbReference>
<dbReference type="AlphaFoldDB" id="A0AAE4C7B7"/>
<keyword evidence="3 8" id="KW-0560">Oxidoreductase</keyword>
<dbReference type="SUPFAM" id="SSF48179">
    <property type="entry name" value="6-phosphogluconate dehydrogenase C-terminal domain-like"/>
    <property type="match status" value="1"/>
</dbReference>
<protein>
    <submittedName>
        <fullName evidence="8">3-hydroxybutyryl-CoA dehydrogenase</fullName>
        <ecNumber evidence="8">1.1.1.157</ecNumber>
    </submittedName>
</protein>
<accession>A0AAE4C7B7</accession>
<evidence type="ECO:0000256" key="2">
    <source>
        <dbReference type="ARBA" id="ARBA00009463"/>
    </source>
</evidence>
<name>A0AAE4C7B7_9MICC</name>
<reference evidence="8" key="1">
    <citation type="submission" date="2023-07" db="EMBL/GenBank/DDBJ databases">
        <title>Sequencing the genomes of 1000 actinobacteria strains.</title>
        <authorList>
            <person name="Klenk H.-P."/>
        </authorList>
    </citation>
    <scope>NUCLEOTIDE SEQUENCE</scope>
    <source>
        <strain evidence="8">DSM 13988</strain>
    </source>
</reference>
<dbReference type="InterPro" id="IPR022694">
    <property type="entry name" value="3-OHacyl-CoA_DH"/>
</dbReference>
<proteinExistence type="inferred from homology"/>
<dbReference type="Gene3D" id="1.10.1040.10">
    <property type="entry name" value="N-(1-d-carboxylethyl)-l-norvaline Dehydrogenase, domain 2"/>
    <property type="match status" value="1"/>
</dbReference>
<dbReference type="InterPro" id="IPR013328">
    <property type="entry name" value="6PGD_dom2"/>
</dbReference>
<evidence type="ECO:0000313" key="9">
    <source>
        <dbReference type="Proteomes" id="UP001247307"/>
    </source>
</evidence>
<evidence type="ECO:0000313" key="8">
    <source>
        <dbReference type="EMBL" id="MDR6892389.1"/>
    </source>
</evidence>
<dbReference type="RefSeq" id="WP_309851320.1">
    <property type="nucleotide sequence ID" value="NZ_BAAAIU010000003.1"/>
</dbReference>
<feature type="domain" description="3-hydroxyacyl-CoA dehydrogenase NAD binding" evidence="7">
    <location>
        <begin position="40"/>
        <end position="216"/>
    </location>
</feature>
<keyword evidence="9" id="KW-1185">Reference proteome</keyword>
<evidence type="ECO:0000259" key="6">
    <source>
        <dbReference type="Pfam" id="PF00725"/>
    </source>
</evidence>
<dbReference type="Pfam" id="PF00725">
    <property type="entry name" value="3HCDH"/>
    <property type="match status" value="1"/>
</dbReference>
<evidence type="ECO:0000256" key="3">
    <source>
        <dbReference type="ARBA" id="ARBA00023002"/>
    </source>
</evidence>
<evidence type="ECO:0000256" key="5">
    <source>
        <dbReference type="SAM" id="MobiDB-lite"/>
    </source>
</evidence>
<dbReference type="GO" id="GO:0008691">
    <property type="term" value="F:3-hydroxybutyryl-CoA dehydrogenase activity"/>
    <property type="evidence" value="ECO:0007669"/>
    <property type="project" value="UniProtKB-EC"/>
</dbReference>
<feature type="compositionally biased region" description="Polar residues" evidence="5">
    <location>
        <begin position="1"/>
        <end position="11"/>
    </location>
</feature>
<comment type="pathway">
    <text evidence="1">Lipid metabolism; butanoate metabolism.</text>
</comment>
<dbReference type="GO" id="GO:0070403">
    <property type="term" value="F:NAD+ binding"/>
    <property type="evidence" value="ECO:0007669"/>
    <property type="project" value="InterPro"/>
</dbReference>
<evidence type="ECO:0000259" key="7">
    <source>
        <dbReference type="Pfam" id="PF02737"/>
    </source>
</evidence>